<sequence length="150" mass="17389">MKKEQPDYSDLQHSVDTLIGKFGLVKTIEVINNLSGNAQLKSSDTQKVKLLVVYIISQSIQIFDLQEPEFYTSTIQEYRDARMACYFLLKKYTDTSYAKIGESFKQSKRAVMYNYHKCDEILSIPSFYKPFVAKFQVLENNVVNFIAKLN</sequence>
<comment type="caution">
    <text evidence="1">The sequence shown here is derived from an EMBL/GenBank/DDBJ whole genome shotgun (WGS) entry which is preliminary data.</text>
</comment>
<dbReference type="Gene3D" id="1.10.1750.10">
    <property type="match status" value="1"/>
</dbReference>
<dbReference type="InterPro" id="IPR010921">
    <property type="entry name" value="Trp_repressor/repl_initiator"/>
</dbReference>
<dbReference type="EMBL" id="JBHSFV010000001">
    <property type="protein sequence ID" value="MFC4632811.1"/>
    <property type="molecule type" value="Genomic_DNA"/>
</dbReference>
<dbReference type="RefSeq" id="WP_304017179.1">
    <property type="nucleotide sequence ID" value="NZ_JBHSFV010000001.1"/>
</dbReference>
<organism evidence="1 2">
    <name type="scientific">Dokdonia ponticola</name>
    <dbReference type="NCBI Taxonomy" id="2041041"/>
    <lineage>
        <taxon>Bacteria</taxon>
        <taxon>Pseudomonadati</taxon>
        <taxon>Bacteroidota</taxon>
        <taxon>Flavobacteriia</taxon>
        <taxon>Flavobacteriales</taxon>
        <taxon>Flavobacteriaceae</taxon>
        <taxon>Dokdonia</taxon>
    </lineage>
</organism>
<dbReference type="Proteomes" id="UP001596043">
    <property type="component" value="Unassembled WGS sequence"/>
</dbReference>
<evidence type="ECO:0000313" key="2">
    <source>
        <dbReference type="Proteomes" id="UP001596043"/>
    </source>
</evidence>
<evidence type="ECO:0000313" key="1">
    <source>
        <dbReference type="EMBL" id="MFC4632811.1"/>
    </source>
</evidence>
<protein>
    <recommendedName>
        <fullName evidence="3">Chromosomal replication initiator DnaA C-terminal domain-containing protein</fullName>
    </recommendedName>
</protein>
<reference evidence="2" key="1">
    <citation type="journal article" date="2019" name="Int. J. Syst. Evol. Microbiol.">
        <title>The Global Catalogue of Microorganisms (GCM) 10K type strain sequencing project: providing services to taxonomists for standard genome sequencing and annotation.</title>
        <authorList>
            <consortium name="The Broad Institute Genomics Platform"/>
            <consortium name="The Broad Institute Genome Sequencing Center for Infectious Disease"/>
            <person name="Wu L."/>
            <person name="Ma J."/>
        </authorList>
    </citation>
    <scope>NUCLEOTIDE SEQUENCE [LARGE SCALE GENOMIC DNA]</scope>
    <source>
        <strain evidence="2">YJ-61-S</strain>
    </source>
</reference>
<proteinExistence type="predicted"/>
<accession>A0ABV9HT65</accession>
<keyword evidence="2" id="KW-1185">Reference proteome</keyword>
<evidence type="ECO:0008006" key="3">
    <source>
        <dbReference type="Google" id="ProtNLM"/>
    </source>
</evidence>
<gene>
    <name evidence="1" type="ORF">ACFO3O_02770</name>
</gene>
<dbReference type="SUPFAM" id="SSF48295">
    <property type="entry name" value="TrpR-like"/>
    <property type="match status" value="1"/>
</dbReference>
<name>A0ABV9HT65_9FLAO</name>